<dbReference type="PANTHER" id="PTHR30346:SF0">
    <property type="entry name" value="HCA OPERON TRANSCRIPTIONAL ACTIVATOR HCAR"/>
    <property type="match status" value="1"/>
</dbReference>
<name>A0A544T5J5_9BACI</name>
<evidence type="ECO:0000256" key="1">
    <source>
        <dbReference type="ARBA" id="ARBA00009437"/>
    </source>
</evidence>
<reference evidence="6 7" key="1">
    <citation type="submission" date="2019-05" db="EMBL/GenBank/DDBJ databases">
        <title>Psychrobacillus vulpis sp. nov., a new species isolated from feces of a red fox that inhabits in The Tablas de Daimiel Natural Park, Albacete, Spain.</title>
        <authorList>
            <person name="Rodriguez M."/>
            <person name="Reina J.C."/>
            <person name="Bejar V."/>
            <person name="Llamas I."/>
        </authorList>
    </citation>
    <scope>NUCLEOTIDE SEQUENCE [LARGE SCALE GENOMIC DNA]</scope>
    <source>
        <strain evidence="6 7">NHI-2</strain>
    </source>
</reference>
<feature type="domain" description="HTH lysR-type" evidence="5">
    <location>
        <begin position="1"/>
        <end position="58"/>
    </location>
</feature>
<dbReference type="AlphaFoldDB" id="A0A544T5J5"/>
<dbReference type="PRINTS" id="PR00039">
    <property type="entry name" value="HTHLYSR"/>
</dbReference>
<dbReference type="EMBL" id="VDGG01000027">
    <property type="protein sequence ID" value="TQR12731.1"/>
    <property type="molecule type" value="Genomic_DNA"/>
</dbReference>
<dbReference type="Gene3D" id="1.10.10.10">
    <property type="entry name" value="Winged helix-like DNA-binding domain superfamily/Winged helix DNA-binding domain"/>
    <property type="match status" value="1"/>
</dbReference>
<comment type="caution">
    <text evidence="6">The sequence shown here is derived from an EMBL/GenBank/DDBJ whole genome shotgun (WGS) entry which is preliminary data.</text>
</comment>
<evidence type="ECO:0000256" key="4">
    <source>
        <dbReference type="ARBA" id="ARBA00023163"/>
    </source>
</evidence>
<proteinExistence type="inferred from homology"/>
<dbReference type="Proteomes" id="UP000318937">
    <property type="component" value="Unassembled WGS sequence"/>
</dbReference>
<comment type="similarity">
    <text evidence="1">Belongs to the LysR transcriptional regulatory family.</text>
</comment>
<gene>
    <name evidence="6" type="ORF">FG383_13370</name>
</gene>
<dbReference type="InterPro" id="IPR036390">
    <property type="entry name" value="WH_DNA-bd_sf"/>
</dbReference>
<dbReference type="InterPro" id="IPR000847">
    <property type="entry name" value="LysR_HTH_N"/>
</dbReference>
<protein>
    <submittedName>
        <fullName evidence="6">LysR family transcriptional regulator</fullName>
    </submittedName>
</protein>
<dbReference type="GO" id="GO:0003700">
    <property type="term" value="F:DNA-binding transcription factor activity"/>
    <property type="evidence" value="ECO:0007669"/>
    <property type="project" value="InterPro"/>
</dbReference>
<keyword evidence="4" id="KW-0804">Transcription</keyword>
<organism evidence="6 7">
    <name type="scientific">Psychrobacillus soli</name>
    <dbReference type="NCBI Taxonomy" id="1543965"/>
    <lineage>
        <taxon>Bacteria</taxon>
        <taxon>Bacillati</taxon>
        <taxon>Bacillota</taxon>
        <taxon>Bacilli</taxon>
        <taxon>Bacillales</taxon>
        <taxon>Bacillaceae</taxon>
        <taxon>Psychrobacillus</taxon>
    </lineage>
</organism>
<keyword evidence="3" id="KW-0238">DNA-binding</keyword>
<dbReference type="GO" id="GO:0032993">
    <property type="term" value="C:protein-DNA complex"/>
    <property type="evidence" value="ECO:0007669"/>
    <property type="project" value="TreeGrafter"/>
</dbReference>
<dbReference type="PANTHER" id="PTHR30346">
    <property type="entry name" value="TRANSCRIPTIONAL DUAL REGULATOR HCAR-RELATED"/>
    <property type="match status" value="1"/>
</dbReference>
<evidence type="ECO:0000313" key="6">
    <source>
        <dbReference type="EMBL" id="TQR12731.1"/>
    </source>
</evidence>
<dbReference type="SUPFAM" id="SSF53850">
    <property type="entry name" value="Periplasmic binding protein-like II"/>
    <property type="match status" value="1"/>
</dbReference>
<evidence type="ECO:0000313" key="7">
    <source>
        <dbReference type="Proteomes" id="UP000318937"/>
    </source>
</evidence>
<dbReference type="SUPFAM" id="SSF46785">
    <property type="entry name" value="Winged helix' DNA-binding domain"/>
    <property type="match status" value="1"/>
</dbReference>
<dbReference type="FunFam" id="1.10.10.10:FF:000001">
    <property type="entry name" value="LysR family transcriptional regulator"/>
    <property type="match status" value="1"/>
</dbReference>
<evidence type="ECO:0000256" key="3">
    <source>
        <dbReference type="ARBA" id="ARBA00023125"/>
    </source>
</evidence>
<dbReference type="PROSITE" id="PS50931">
    <property type="entry name" value="HTH_LYSR"/>
    <property type="match status" value="1"/>
</dbReference>
<dbReference type="CDD" id="cd08414">
    <property type="entry name" value="PBP2_LTTR_aromatics_like"/>
    <property type="match status" value="1"/>
</dbReference>
<dbReference type="Pfam" id="PF03466">
    <property type="entry name" value="LysR_substrate"/>
    <property type="match status" value="1"/>
</dbReference>
<dbReference type="Gene3D" id="3.40.190.10">
    <property type="entry name" value="Periplasmic binding protein-like II"/>
    <property type="match status" value="2"/>
</dbReference>
<accession>A0A544T5J5</accession>
<dbReference type="RefSeq" id="WP_142607894.1">
    <property type="nucleotide sequence ID" value="NZ_VDGG01000027.1"/>
</dbReference>
<dbReference type="InterPro" id="IPR036388">
    <property type="entry name" value="WH-like_DNA-bd_sf"/>
</dbReference>
<dbReference type="OrthoDB" id="9803735at2"/>
<sequence length="308" mass="34782">MELRHFHYFVAVAEELHFGKAANRLNISQPPLSQQIIHLEKEMGVKLFQRTNRSVQLTQAGKYFLEEVYEILAKVKSSVEDTQKIYMGEAGTLKVAFTGSLNSYLIQIINLHRESYPDVKVTLHPMSSTDQLKALTNKEIHFGFLCPPITNPSLGFQHIYSARFVAALPINHPLASRSGPIEIKELKNEPFIMAPRRLEPGYYDMIISICLNGGMSPVIYQEAEGVTHILSLVSAGIGVTLVTEAAKQEYPKKGVVYKPLKGSPQEMDLYITWNKNTTTPITNTFIHTMKHYLKEKDSILKKASFEVM</sequence>
<dbReference type="GO" id="GO:0003677">
    <property type="term" value="F:DNA binding"/>
    <property type="evidence" value="ECO:0007669"/>
    <property type="project" value="UniProtKB-KW"/>
</dbReference>
<dbReference type="Pfam" id="PF00126">
    <property type="entry name" value="HTH_1"/>
    <property type="match status" value="1"/>
</dbReference>
<evidence type="ECO:0000256" key="2">
    <source>
        <dbReference type="ARBA" id="ARBA00023015"/>
    </source>
</evidence>
<evidence type="ECO:0000259" key="5">
    <source>
        <dbReference type="PROSITE" id="PS50931"/>
    </source>
</evidence>
<keyword evidence="7" id="KW-1185">Reference proteome</keyword>
<keyword evidence="2" id="KW-0805">Transcription regulation</keyword>
<dbReference type="InterPro" id="IPR005119">
    <property type="entry name" value="LysR_subst-bd"/>
</dbReference>